<reference evidence="2 3" key="1">
    <citation type="submission" date="2021-07" db="EMBL/GenBank/DDBJ databases">
        <title>Actinomadura sp. PM05-2 isolated from lichen.</title>
        <authorList>
            <person name="Somphong A."/>
            <person name="Phongsopitanun W."/>
            <person name="Tanasupawat S."/>
            <person name="Peongsungnone V."/>
        </authorList>
    </citation>
    <scope>NUCLEOTIDE SEQUENCE [LARGE SCALE GENOMIC DNA]</scope>
    <source>
        <strain evidence="2 3">PM05-2</strain>
    </source>
</reference>
<evidence type="ECO:0000313" key="2">
    <source>
        <dbReference type="EMBL" id="MBW8482556.1"/>
    </source>
</evidence>
<dbReference type="RefSeq" id="WP_220165203.1">
    <property type="nucleotide sequence ID" value="NZ_JAIBOA010000005.1"/>
</dbReference>
<keyword evidence="3" id="KW-1185">Reference proteome</keyword>
<protein>
    <recommendedName>
        <fullName evidence="4">SMI1/KNR4 family protein</fullName>
    </recommendedName>
</protein>
<gene>
    <name evidence="2" type="ORF">K1Y72_09285</name>
</gene>
<feature type="region of interest" description="Disordered" evidence="1">
    <location>
        <begin position="1"/>
        <end position="28"/>
    </location>
</feature>
<evidence type="ECO:0000313" key="3">
    <source>
        <dbReference type="Proteomes" id="UP000774570"/>
    </source>
</evidence>
<sequence length="147" mass="15757">MSRSAGSAGPVRGAPIRTAETSPQAAPGDWDEALSDAFALLLGGRPAGDPAARYGVYYASESFDEFLFPCRWATPEALAAREPRLLPEAEEEEFPFSPYPWRFDVGASLFCFDPDLLAGTGPWGEGGHKGPRPFDDAFVADLRAASC</sequence>
<evidence type="ECO:0000256" key="1">
    <source>
        <dbReference type="SAM" id="MobiDB-lite"/>
    </source>
</evidence>
<evidence type="ECO:0008006" key="4">
    <source>
        <dbReference type="Google" id="ProtNLM"/>
    </source>
</evidence>
<organism evidence="2 3">
    <name type="scientific">Actinomadura parmotrematis</name>
    <dbReference type="NCBI Taxonomy" id="2864039"/>
    <lineage>
        <taxon>Bacteria</taxon>
        <taxon>Bacillati</taxon>
        <taxon>Actinomycetota</taxon>
        <taxon>Actinomycetes</taxon>
        <taxon>Streptosporangiales</taxon>
        <taxon>Thermomonosporaceae</taxon>
        <taxon>Actinomadura</taxon>
    </lineage>
</organism>
<dbReference type="EMBL" id="JAIBOA010000005">
    <property type="protein sequence ID" value="MBW8482556.1"/>
    <property type="molecule type" value="Genomic_DNA"/>
</dbReference>
<name>A0ABS7FQB3_9ACTN</name>
<accession>A0ABS7FQB3</accession>
<dbReference type="Proteomes" id="UP000774570">
    <property type="component" value="Unassembled WGS sequence"/>
</dbReference>
<comment type="caution">
    <text evidence="2">The sequence shown here is derived from an EMBL/GenBank/DDBJ whole genome shotgun (WGS) entry which is preliminary data.</text>
</comment>
<proteinExistence type="predicted"/>